<evidence type="ECO:0000313" key="1">
    <source>
        <dbReference type="EMBL" id="GJE68368.1"/>
    </source>
</evidence>
<sequence length="145" mass="16147">MGATRVAAPFPSGSVITYPYLWRWQREEGRFNAPKDRPTCLAITIPDQAQGLTHLVLLAISGTPPGDGQAALEIPVLELRRAGLSTFKRGWITISEYNYDVAERSFHFDPNQTARGSFGPGFMNQIRTAIRPLFTAAQDRIDRTL</sequence>
<protein>
    <submittedName>
        <fullName evidence="1">Uncharacterized protein</fullName>
    </submittedName>
</protein>
<proteinExistence type="predicted"/>
<reference evidence="1" key="2">
    <citation type="submission" date="2021-08" db="EMBL/GenBank/DDBJ databases">
        <authorList>
            <person name="Tani A."/>
            <person name="Ola A."/>
            <person name="Ogura Y."/>
            <person name="Katsura K."/>
            <person name="Hayashi T."/>
        </authorList>
    </citation>
    <scope>NUCLEOTIDE SEQUENCE</scope>
    <source>
        <strain evidence="1">NBRC 15686</strain>
    </source>
</reference>
<organism evidence="1 2">
    <name type="scientific">Methylorubrum aminovorans</name>
    <dbReference type="NCBI Taxonomy" id="269069"/>
    <lineage>
        <taxon>Bacteria</taxon>
        <taxon>Pseudomonadati</taxon>
        <taxon>Pseudomonadota</taxon>
        <taxon>Alphaproteobacteria</taxon>
        <taxon>Hyphomicrobiales</taxon>
        <taxon>Methylobacteriaceae</taxon>
        <taxon>Methylorubrum</taxon>
    </lineage>
</organism>
<reference evidence="1" key="1">
    <citation type="journal article" date="2021" name="Front. Microbiol.">
        <title>Comprehensive Comparative Genomics and Phenotyping of Methylobacterium Species.</title>
        <authorList>
            <person name="Alessa O."/>
            <person name="Ogura Y."/>
            <person name="Fujitani Y."/>
            <person name="Takami H."/>
            <person name="Hayashi T."/>
            <person name="Sahin N."/>
            <person name="Tani A."/>
        </authorList>
    </citation>
    <scope>NUCLEOTIDE SEQUENCE</scope>
    <source>
        <strain evidence="1">NBRC 15686</strain>
    </source>
</reference>
<name>A0ABQ4UMC8_9HYPH</name>
<comment type="caution">
    <text evidence="1">The sequence shown here is derived from an EMBL/GenBank/DDBJ whole genome shotgun (WGS) entry which is preliminary data.</text>
</comment>
<keyword evidence="2" id="KW-1185">Reference proteome</keyword>
<accession>A0ABQ4UMC8</accession>
<evidence type="ECO:0000313" key="2">
    <source>
        <dbReference type="Proteomes" id="UP001055039"/>
    </source>
</evidence>
<dbReference type="EMBL" id="BPRC01000059">
    <property type="protein sequence ID" value="GJE68368.1"/>
    <property type="molecule type" value="Genomic_DNA"/>
</dbReference>
<dbReference type="Proteomes" id="UP001055039">
    <property type="component" value="Unassembled WGS sequence"/>
</dbReference>
<gene>
    <name evidence="1" type="ORF">LNAOJCKE_5606</name>
</gene>